<keyword evidence="3" id="KW-1185">Reference proteome</keyword>
<evidence type="ECO:0000313" key="3">
    <source>
        <dbReference type="Proteomes" id="UP000198707"/>
    </source>
</evidence>
<organism evidence="2 3">
    <name type="scientific">Micromonospora phaseoli</name>
    <dbReference type="NCBI Taxonomy" id="1144548"/>
    <lineage>
        <taxon>Bacteria</taxon>
        <taxon>Bacillati</taxon>
        <taxon>Actinomycetota</taxon>
        <taxon>Actinomycetes</taxon>
        <taxon>Micromonosporales</taxon>
        <taxon>Micromonosporaceae</taxon>
        <taxon>Micromonospora</taxon>
    </lineage>
</organism>
<keyword evidence="1" id="KW-0812">Transmembrane</keyword>
<sequence>MDWGTLIGTLAGAVVGGGLTIFGKSFEGRQRRREARDARAAEAGLAIRASLLSFRRIFVKAQDPHNEPLDTSEPWWSEEVDGLRSEVLLVTEADARKRFEQVTEVLSLIESAPRFVDNGEEFEEIGYDVIEEALQLLGAYIRGDRLPDESDTMRRCRAAAETTRTKNLERWRQHVAQRAKDRPRCGLPQAPPRA</sequence>
<dbReference type="EMBL" id="FNYV01000006">
    <property type="protein sequence ID" value="SEJ66342.1"/>
    <property type="molecule type" value="Genomic_DNA"/>
</dbReference>
<feature type="transmembrane region" description="Helical" evidence="1">
    <location>
        <begin position="6"/>
        <end position="26"/>
    </location>
</feature>
<name>A0A1H7AW59_9ACTN</name>
<dbReference type="Proteomes" id="UP000198707">
    <property type="component" value="Unassembled WGS sequence"/>
</dbReference>
<dbReference type="RefSeq" id="WP_092381025.1">
    <property type="nucleotide sequence ID" value="NZ_BOPI01000002.1"/>
</dbReference>
<proteinExistence type="predicted"/>
<evidence type="ECO:0000313" key="2">
    <source>
        <dbReference type="EMBL" id="SEJ66342.1"/>
    </source>
</evidence>
<dbReference type="AlphaFoldDB" id="A0A1H7AW59"/>
<evidence type="ECO:0000256" key="1">
    <source>
        <dbReference type="SAM" id="Phobius"/>
    </source>
</evidence>
<keyword evidence="1" id="KW-0472">Membrane</keyword>
<keyword evidence="1" id="KW-1133">Transmembrane helix</keyword>
<reference evidence="3" key="1">
    <citation type="submission" date="2016-10" db="EMBL/GenBank/DDBJ databases">
        <authorList>
            <person name="Varghese N."/>
            <person name="Submissions S."/>
        </authorList>
    </citation>
    <scope>NUCLEOTIDE SEQUENCE [LARGE SCALE GENOMIC DNA]</scope>
    <source>
        <strain evidence="3">CGMCC 4.7038</strain>
    </source>
</reference>
<gene>
    <name evidence="2" type="ORF">SAMN05443287_106207</name>
</gene>
<accession>A0A1H7AW59</accession>
<protein>
    <submittedName>
        <fullName evidence="2">Uncharacterized protein</fullName>
    </submittedName>
</protein>